<dbReference type="InterPro" id="IPR011009">
    <property type="entry name" value="Kinase-like_dom_sf"/>
</dbReference>
<evidence type="ECO:0000256" key="5">
    <source>
        <dbReference type="ARBA" id="ARBA00022679"/>
    </source>
</evidence>
<organism evidence="15 16">
    <name type="scientific">Beijerinckia indica subsp. indica (strain ATCC 9039 / DSM 1715 / NCIMB 8712)</name>
    <dbReference type="NCBI Taxonomy" id="395963"/>
    <lineage>
        <taxon>Bacteria</taxon>
        <taxon>Pseudomonadati</taxon>
        <taxon>Pseudomonadota</taxon>
        <taxon>Alphaproteobacteria</taxon>
        <taxon>Hyphomicrobiales</taxon>
        <taxon>Beijerinckiaceae</taxon>
        <taxon>Beijerinckia</taxon>
    </lineage>
</organism>
<dbReference type="eggNOG" id="COG0661">
    <property type="taxonomic scope" value="Bacteria"/>
</dbReference>
<feature type="domain" description="ABC1 atypical kinase-like" evidence="14">
    <location>
        <begin position="94"/>
        <end position="341"/>
    </location>
</feature>
<keyword evidence="3" id="KW-1003">Cell membrane</keyword>
<dbReference type="KEGG" id="bid:Bind_2908"/>
<dbReference type="Pfam" id="PF03109">
    <property type="entry name" value="ABC1"/>
    <property type="match status" value="1"/>
</dbReference>
<dbReference type="SUPFAM" id="SSF56112">
    <property type="entry name" value="Protein kinase-like (PK-like)"/>
    <property type="match status" value="1"/>
</dbReference>
<dbReference type="InterPro" id="IPR010232">
    <property type="entry name" value="UbiB"/>
</dbReference>
<dbReference type="InterPro" id="IPR050154">
    <property type="entry name" value="UbiB_kinase"/>
</dbReference>
<keyword evidence="7 13" id="KW-0812">Transmembrane</keyword>
<dbReference type="GO" id="GO:0006744">
    <property type="term" value="P:ubiquinone biosynthetic process"/>
    <property type="evidence" value="ECO:0007669"/>
    <property type="project" value="UniProtKB-UniPathway"/>
</dbReference>
<evidence type="ECO:0000313" key="15">
    <source>
        <dbReference type="EMBL" id="ACB96476.1"/>
    </source>
</evidence>
<dbReference type="GO" id="GO:0005524">
    <property type="term" value="F:ATP binding"/>
    <property type="evidence" value="ECO:0007669"/>
    <property type="project" value="UniProtKB-KW"/>
</dbReference>
<reference evidence="16" key="1">
    <citation type="submission" date="2008-03" db="EMBL/GenBank/DDBJ databases">
        <title>Complete sequence of chromosome of Beijerinckia indica subsp. indica ATCC 9039.</title>
        <authorList>
            <consortium name="US DOE Joint Genome Institute"/>
            <person name="Copeland A."/>
            <person name="Lucas S."/>
            <person name="Lapidus A."/>
            <person name="Glavina del Rio T."/>
            <person name="Dalin E."/>
            <person name="Tice H."/>
            <person name="Bruce D."/>
            <person name="Goodwin L."/>
            <person name="Pitluck S."/>
            <person name="LaButti K."/>
            <person name="Schmutz J."/>
            <person name="Larimer F."/>
            <person name="Land M."/>
            <person name="Hauser L."/>
            <person name="Kyrpides N."/>
            <person name="Mikhailova N."/>
            <person name="Dunfield P.F."/>
            <person name="Dedysh S.N."/>
            <person name="Liesack W."/>
            <person name="Saw J.H."/>
            <person name="Alam M."/>
            <person name="Chen Y."/>
            <person name="Murrell J.C."/>
            <person name="Richardson P."/>
        </authorList>
    </citation>
    <scope>NUCLEOTIDE SEQUENCE [LARGE SCALE GENOMIC DNA]</scope>
    <source>
        <strain evidence="16">ATCC 9039 / DSM 1715 / NCIMB 8712</strain>
    </source>
</reference>
<evidence type="ECO:0000256" key="11">
    <source>
        <dbReference type="ARBA" id="ARBA00022989"/>
    </source>
</evidence>
<evidence type="ECO:0000256" key="6">
    <source>
        <dbReference type="ARBA" id="ARBA00022688"/>
    </source>
</evidence>
<dbReference type="PANTHER" id="PTHR10566:SF113">
    <property type="entry name" value="PROTEIN ACTIVITY OF BC1 COMPLEX KINASE 7, CHLOROPLASTIC"/>
    <property type="match status" value="1"/>
</dbReference>
<dbReference type="STRING" id="395963.Bind_2908"/>
<keyword evidence="9" id="KW-0418">Kinase</keyword>
<keyword evidence="16" id="KW-1185">Reference proteome</keyword>
<evidence type="ECO:0000313" key="16">
    <source>
        <dbReference type="Proteomes" id="UP000001695"/>
    </source>
</evidence>
<evidence type="ECO:0000256" key="12">
    <source>
        <dbReference type="ARBA" id="ARBA00023136"/>
    </source>
</evidence>
<keyword evidence="6" id="KW-0831">Ubiquinone biosynthesis</keyword>
<keyword evidence="11 13" id="KW-1133">Transmembrane helix</keyword>
<evidence type="ECO:0000256" key="1">
    <source>
        <dbReference type="ARBA" id="ARBA00005020"/>
    </source>
</evidence>
<keyword evidence="10" id="KW-0067">ATP-binding</keyword>
<dbReference type="InterPro" id="IPR004147">
    <property type="entry name" value="ABC1_dom"/>
</dbReference>
<keyword evidence="8" id="KW-0547">Nucleotide-binding</keyword>
<evidence type="ECO:0000256" key="4">
    <source>
        <dbReference type="ARBA" id="ARBA00022519"/>
    </source>
</evidence>
<evidence type="ECO:0000256" key="8">
    <source>
        <dbReference type="ARBA" id="ARBA00022741"/>
    </source>
</evidence>
<accession>B2IKJ6</accession>
<evidence type="ECO:0000256" key="7">
    <source>
        <dbReference type="ARBA" id="ARBA00022692"/>
    </source>
</evidence>
<evidence type="ECO:0000256" key="3">
    <source>
        <dbReference type="ARBA" id="ARBA00022475"/>
    </source>
</evidence>
<name>B2IKJ6_BEII9</name>
<feature type="transmembrane region" description="Helical" evidence="13">
    <location>
        <begin position="506"/>
        <end position="522"/>
    </location>
</feature>
<proteinExistence type="inferred from homology"/>
<evidence type="ECO:0000256" key="10">
    <source>
        <dbReference type="ARBA" id="ARBA00022840"/>
    </source>
</evidence>
<dbReference type="PANTHER" id="PTHR10566">
    <property type="entry name" value="CHAPERONE-ACTIVITY OF BC1 COMPLEX CABC1 -RELATED"/>
    <property type="match status" value="1"/>
</dbReference>
<dbReference type="CDD" id="cd13972">
    <property type="entry name" value="UbiB"/>
    <property type="match status" value="1"/>
</dbReference>
<dbReference type="RefSeq" id="WP_012385827.1">
    <property type="nucleotide sequence ID" value="NC_010581.1"/>
</dbReference>
<keyword evidence="4" id="KW-0997">Cell inner membrane</keyword>
<sequence>MVSFSPGSFLRLARAGFVLAREGVFIAVDPVLLPPPARLPLALSKLIARKGVKPGGNLSQAFSRLGPSYVKLGQFLATRPDVVGPVVVRELEHLQDRMMPFPREIAVATIEAAFGQPIDKIFVDFGEPLAAASIAQVHRAVVRDATGERDVAVKIMRPGVERRFKRDLSDMVSVARLAERFISDMRRLKLVEVVDTMARAVKMEMDFRLEASAASEFAENTAKDLDFRVPVVDWDRTTKDVLTLEWISGIPLSDVEALAARGYDLPDLGRVVIQSFLRQAMRDGLFHADMHQGNLFIDDQQRLVAVDFGIMGRLNFNERRFLAEIIYGFITRDYRRVAEVHFEAGYVPRTYRIEDFAQAIRAIGEPIHSRTADQISMARLLTLLFEVTALFEMKTRTELVMLQKTMVVVEGVARKLDPKLDMWSTSEPVVRRWIEDNLGPLGKIQDAGRALAQFSRFASDLPAFLQRTEALLTNLETVTGSGIDLSEASWHSIAKATSRGSRSSHIALWILALAVLAILWRLS</sequence>
<dbReference type="GO" id="GO:0016301">
    <property type="term" value="F:kinase activity"/>
    <property type="evidence" value="ECO:0007669"/>
    <property type="project" value="UniProtKB-KW"/>
</dbReference>
<keyword evidence="12 13" id="KW-0472">Membrane</keyword>
<comment type="similarity">
    <text evidence="2">Belongs to the protein kinase superfamily. ADCK protein kinase family.</text>
</comment>
<dbReference type="AlphaFoldDB" id="B2IKJ6"/>
<dbReference type="EMBL" id="CP001016">
    <property type="protein sequence ID" value="ACB96476.1"/>
    <property type="molecule type" value="Genomic_DNA"/>
</dbReference>
<evidence type="ECO:0000256" key="13">
    <source>
        <dbReference type="SAM" id="Phobius"/>
    </source>
</evidence>
<gene>
    <name evidence="15" type="ordered locus">Bind_2908</name>
</gene>
<comment type="pathway">
    <text evidence="1">Cofactor biosynthesis; ubiquinone biosynthesis [regulation].</text>
</comment>
<dbReference type="UniPathway" id="UPA00232"/>
<dbReference type="Proteomes" id="UP000001695">
    <property type="component" value="Chromosome"/>
</dbReference>
<protein>
    <submittedName>
        <fullName evidence="15">2-polyprenylphenol 6-hydroxylase</fullName>
    </submittedName>
</protein>
<evidence type="ECO:0000256" key="9">
    <source>
        <dbReference type="ARBA" id="ARBA00022777"/>
    </source>
</evidence>
<dbReference type="InterPro" id="IPR045308">
    <property type="entry name" value="UbiB_bact"/>
</dbReference>
<evidence type="ECO:0000256" key="2">
    <source>
        <dbReference type="ARBA" id="ARBA00009670"/>
    </source>
</evidence>
<dbReference type="OrthoDB" id="9795390at2"/>
<keyword evidence="5" id="KW-0808">Transferase</keyword>
<dbReference type="HOGENOM" id="CLU_006533_0_0_5"/>
<dbReference type="NCBIfam" id="TIGR01982">
    <property type="entry name" value="UbiB"/>
    <property type="match status" value="1"/>
</dbReference>
<evidence type="ECO:0000259" key="14">
    <source>
        <dbReference type="Pfam" id="PF03109"/>
    </source>
</evidence>
<reference evidence="15 16" key="2">
    <citation type="journal article" date="2010" name="J. Bacteriol.">
        <title>Complete genome sequence of Beijerinckia indica subsp. indica.</title>
        <authorList>
            <person name="Tamas I."/>
            <person name="Dedysh S.N."/>
            <person name="Liesack W."/>
            <person name="Stott M.B."/>
            <person name="Alam M."/>
            <person name="Murrell J.C."/>
            <person name="Dunfield P.F."/>
        </authorList>
    </citation>
    <scope>NUCLEOTIDE SEQUENCE [LARGE SCALE GENOMIC DNA]</scope>
    <source>
        <strain evidence="16">ATCC 9039 / DSM 1715 / NCIMB 8712</strain>
    </source>
</reference>